<dbReference type="InterPro" id="IPR000620">
    <property type="entry name" value="EamA_dom"/>
</dbReference>
<evidence type="ECO:0000256" key="7">
    <source>
        <dbReference type="ARBA" id="ARBA00022985"/>
    </source>
</evidence>
<gene>
    <name evidence="13" type="ORF">LZC94_40395</name>
</gene>
<keyword evidence="5" id="KW-0441">Lipid A biosynthesis</keyword>
<feature type="transmembrane region" description="Helical" evidence="11">
    <location>
        <begin position="231"/>
        <end position="249"/>
    </location>
</feature>
<name>A0ABZ2LT38_9BACT</name>
<keyword evidence="3" id="KW-0444">Lipid biosynthesis</keyword>
<evidence type="ECO:0000256" key="3">
    <source>
        <dbReference type="ARBA" id="ARBA00022516"/>
    </source>
</evidence>
<feature type="transmembrane region" description="Helical" evidence="11">
    <location>
        <begin position="36"/>
        <end position="57"/>
    </location>
</feature>
<keyword evidence="2" id="KW-1003">Cell membrane</keyword>
<feature type="transmembrane region" description="Helical" evidence="11">
    <location>
        <begin position="160"/>
        <end position="182"/>
    </location>
</feature>
<keyword evidence="14" id="KW-1185">Reference proteome</keyword>
<feature type="transmembrane region" description="Helical" evidence="11">
    <location>
        <begin position="94"/>
        <end position="115"/>
    </location>
</feature>
<evidence type="ECO:0000256" key="6">
    <source>
        <dbReference type="ARBA" id="ARBA00022692"/>
    </source>
</evidence>
<keyword evidence="8 11" id="KW-1133">Transmembrane helix</keyword>
<comment type="subcellular location">
    <subcellularLocation>
        <location evidence="1">Cell membrane</location>
        <topology evidence="1">Multi-pass membrane protein</topology>
    </subcellularLocation>
</comment>
<reference evidence="13 14" key="1">
    <citation type="submission" date="2021-12" db="EMBL/GenBank/DDBJ databases">
        <title>Discovery of the Pendulisporaceae a myxobacterial family with distinct sporulation behavior and unique specialized metabolism.</title>
        <authorList>
            <person name="Garcia R."/>
            <person name="Popoff A."/>
            <person name="Bader C.D."/>
            <person name="Loehr J."/>
            <person name="Walesch S."/>
            <person name="Walt C."/>
            <person name="Boldt J."/>
            <person name="Bunk B."/>
            <person name="Haeckl F.J.F.P.J."/>
            <person name="Gunesch A.P."/>
            <person name="Birkelbach J."/>
            <person name="Nuebel U."/>
            <person name="Pietschmann T."/>
            <person name="Bach T."/>
            <person name="Mueller R."/>
        </authorList>
    </citation>
    <scope>NUCLEOTIDE SEQUENCE [LARGE SCALE GENOMIC DNA]</scope>
    <source>
        <strain evidence="13 14">MSr11954</strain>
    </source>
</reference>
<evidence type="ECO:0000256" key="11">
    <source>
        <dbReference type="SAM" id="Phobius"/>
    </source>
</evidence>
<evidence type="ECO:0000256" key="8">
    <source>
        <dbReference type="ARBA" id="ARBA00022989"/>
    </source>
</evidence>
<sequence>MASDSVSLSIVLLVVGSAFLHALWNAILKRQEKPEWAAVGITFVSAASTVALALTTASSPPPMAAILLSVASGVFEAGYFVTLAKALARAPLGVAYTVARGGALLLIWPISVLWLGEKVTATTVCGTALVVCGLILVGWSNERKSAPRPASSPASSMSPASLRAGIGWAMACAVFITGYHLLYKRAMQAQGTPTVVLAVSMLVASTVSVAWHGRATMTTVARYVRAHPWPIVIAGLLTTASFVAFLGALERGGAGIIMTLRNTSVLFAQVLAWLGGERSRPLQIAGTLAVAAGAVCMAWP</sequence>
<dbReference type="RefSeq" id="WP_394823696.1">
    <property type="nucleotide sequence ID" value="NZ_CP089984.1"/>
</dbReference>
<evidence type="ECO:0000256" key="2">
    <source>
        <dbReference type="ARBA" id="ARBA00022475"/>
    </source>
</evidence>
<feature type="transmembrane region" description="Helical" evidence="11">
    <location>
        <begin position="194"/>
        <end position="211"/>
    </location>
</feature>
<evidence type="ECO:0000256" key="1">
    <source>
        <dbReference type="ARBA" id="ARBA00004651"/>
    </source>
</evidence>
<dbReference type="InterPro" id="IPR037185">
    <property type="entry name" value="EmrE-like"/>
</dbReference>
<keyword evidence="9" id="KW-0443">Lipid metabolism</keyword>
<evidence type="ECO:0000259" key="12">
    <source>
        <dbReference type="Pfam" id="PF00892"/>
    </source>
</evidence>
<dbReference type="PANTHER" id="PTHR30561:SF9">
    <property type="entry name" value="4-AMINO-4-DEOXY-L-ARABINOSE-PHOSPHOUNDECAPRENOL FLIPPASE SUBUNIT ARNF-RELATED"/>
    <property type="match status" value="1"/>
</dbReference>
<feature type="domain" description="EamA" evidence="12">
    <location>
        <begin position="164"/>
        <end position="297"/>
    </location>
</feature>
<organism evidence="13 14">
    <name type="scientific">Pendulispora albinea</name>
    <dbReference type="NCBI Taxonomy" id="2741071"/>
    <lineage>
        <taxon>Bacteria</taxon>
        <taxon>Pseudomonadati</taxon>
        <taxon>Myxococcota</taxon>
        <taxon>Myxococcia</taxon>
        <taxon>Myxococcales</taxon>
        <taxon>Sorangiineae</taxon>
        <taxon>Pendulisporaceae</taxon>
        <taxon>Pendulispora</taxon>
    </lineage>
</organism>
<feature type="transmembrane region" description="Helical" evidence="11">
    <location>
        <begin position="6"/>
        <end position="24"/>
    </location>
</feature>
<keyword evidence="10 11" id="KW-0472">Membrane</keyword>
<keyword evidence="4" id="KW-0997">Cell inner membrane</keyword>
<dbReference type="Gene3D" id="1.10.3730.20">
    <property type="match status" value="1"/>
</dbReference>
<evidence type="ECO:0000256" key="4">
    <source>
        <dbReference type="ARBA" id="ARBA00022519"/>
    </source>
</evidence>
<keyword evidence="6 11" id="KW-0812">Transmembrane</keyword>
<evidence type="ECO:0000313" key="13">
    <source>
        <dbReference type="EMBL" id="WXB14078.1"/>
    </source>
</evidence>
<dbReference type="Proteomes" id="UP001370348">
    <property type="component" value="Chromosome"/>
</dbReference>
<feature type="transmembrane region" description="Helical" evidence="11">
    <location>
        <begin position="121"/>
        <end position="139"/>
    </location>
</feature>
<evidence type="ECO:0000256" key="9">
    <source>
        <dbReference type="ARBA" id="ARBA00023098"/>
    </source>
</evidence>
<evidence type="ECO:0000256" key="10">
    <source>
        <dbReference type="ARBA" id="ARBA00023136"/>
    </source>
</evidence>
<evidence type="ECO:0000256" key="5">
    <source>
        <dbReference type="ARBA" id="ARBA00022556"/>
    </source>
</evidence>
<dbReference type="Pfam" id="PF00892">
    <property type="entry name" value="EamA"/>
    <property type="match status" value="1"/>
</dbReference>
<feature type="transmembrane region" description="Helical" evidence="11">
    <location>
        <begin position="63"/>
        <end position="82"/>
    </location>
</feature>
<dbReference type="InterPro" id="IPR000390">
    <property type="entry name" value="Small_drug/metabolite_transptr"/>
</dbReference>
<dbReference type="SUPFAM" id="SSF103481">
    <property type="entry name" value="Multidrug resistance efflux transporter EmrE"/>
    <property type="match status" value="2"/>
</dbReference>
<keyword evidence="7" id="KW-0448">Lipopolysaccharide biosynthesis</keyword>
<evidence type="ECO:0000313" key="14">
    <source>
        <dbReference type="Proteomes" id="UP001370348"/>
    </source>
</evidence>
<proteinExistence type="predicted"/>
<accession>A0ABZ2LT38</accession>
<dbReference type="PANTHER" id="PTHR30561">
    <property type="entry name" value="SMR FAMILY PROTON-DEPENDENT DRUG EFFLUX TRANSPORTER SUGE"/>
    <property type="match status" value="1"/>
</dbReference>
<dbReference type="EMBL" id="CP089984">
    <property type="protein sequence ID" value="WXB14078.1"/>
    <property type="molecule type" value="Genomic_DNA"/>
</dbReference>
<protein>
    <submittedName>
        <fullName evidence="13">DMT family transporter</fullName>
    </submittedName>
</protein>